<proteinExistence type="predicted"/>
<dbReference type="Gene3D" id="2.60.200.40">
    <property type="match status" value="1"/>
</dbReference>
<dbReference type="PANTHER" id="PTHR12358:SF54">
    <property type="entry name" value="SPHINGOSINE KINASE RELATED PROTEIN"/>
    <property type="match status" value="1"/>
</dbReference>
<dbReference type="InterPro" id="IPR017438">
    <property type="entry name" value="ATP-NAD_kinase_N"/>
</dbReference>
<dbReference type="SUPFAM" id="SSF111331">
    <property type="entry name" value="NAD kinase/diacylglycerol kinase-like"/>
    <property type="match status" value="1"/>
</dbReference>
<dbReference type="STRING" id="1817813.A2008_08270"/>
<dbReference type="EMBL" id="MGFH01000008">
    <property type="protein sequence ID" value="OGM08581.1"/>
    <property type="molecule type" value="Genomic_DNA"/>
</dbReference>
<dbReference type="AlphaFoldDB" id="A0A1F7X0T8"/>
<dbReference type="Pfam" id="PF00781">
    <property type="entry name" value="DAGK_cat"/>
    <property type="match status" value="1"/>
</dbReference>
<name>A0A1F7X0T8_9BACT</name>
<gene>
    <name evidence="2" type="ORF">A2008_08270</name>
</gene>
<protein>
    <recommendedName>
        <fullName evidence="1">DAGKc domain-containing protein</fullName>
    </recommendedName>
</protein>
<dbReference type="Gene3D" id="3.40.50.10330">
    <property type="entry name" value="Probable inorganic polyphosphate/atp-NAD kinase, domain 1"/>
    <property type="match status" value="1"/>
</dbReference>
<dbReference type="PANTHER" id="PTHR12358">
    <property type="entry name" value="SPHINGOSINE KINASE"/>
    <property type="match status" value="1"/>
</dbReference>
<organism evidence="2 3">
    <name type="scientific">Candidatus Wallbacteria bacterium GWC2_49_35</name>
    <dbReference type="NCBI Taxonomy" id="1817813"/>
    <lineage>
        <taxon>Bacteria</taxon>
        <taxon>Candidatus Walliibacteriota</taxon>
    </lineage>
</organism>
<dbReference type="InterPro" id="IPR050187">
    <property type="entry name" value="Lipid_Phosphate_FormReg"/>
</dbReference>
<reference evidence="2 3" key="1">
    <citation type="journal article" date="2016" name="Nat. Commun.">
        <title>Thousands of microbial genomes shed light on interconnected biogeochemical processes in an aquifer system.</title>
        <authorList>
            <person name="Anantharaman K."/>
            <person name="Brown C.T."/>
            <person name="Hug L.A."/>
            <person name="Sharon I."/>
            <person name="Castelle C.J."/>
            <person name="Probst A.J."/>
            <person name="Thomas B.C."/>
            <person name="Singh A."/>
            <person name="Wilkins M.J."/>
            <person name="Karaoz U."/>
            <person name="Brodie E.L."/>
            <person name="Williams K.H."/>
            <person name="Hubbard S.S."/>
            <person name="Banfield J.F."/>
        </authorList>
    </citation>
    <scope>NUCLEOTIDE SEQUENCE [LARGE SCALE GENOMIC DNA]</scope>
</reference>
<dbReference type="PROSITE" id="PS50146">
    <property type="entry name" value="DAGK"/>
    <property type="match status" value="1"/>
</dbReference>
<evidence type="ECO:0000313" key="3">
    <source>
        <dbReference type="Proteomes" id="UP000178735"/>
    </source>
</evidence>
<sequence>MAKENEEKSAKYKIALIINEYSKGGDYRPLINEELYRQLDGFQKETGHVVAVSFTRSKAHIQKAVTSLQREGFNFLIICGGDGTINDVLQHVAEGTVIVPIPGGNANDFSRRLNIFHWRDTLQIIKNIVEGSVNIIGMDVGEISFHGKDGAPMSRRFINNCGVGVTADTVRRVEGLVDKAYLTNGFLSLMLSKAIGLTYYSSILRRNIFMKCLGFEMLLCSRVGRYANFAPYKHENDGTIHFIIFKDLSYYKRLMLMMLLSFGTRLVSSGFVEYFHGHTARPEIKDSNTFGLNLRGVKSIWGMLHEKSLLHVDGNLVNEFSETVQGDCRVKILPKFIKTVAPC</sequence>
<dbReference type="Proteomes" id="UP000178735">
    <property type="component" value="Unassembled WGS sequence"/>
</dbReference>
<dbReference type="InterPro" id="IPR001206">
    <property type="entry name" value="Diacylglycerol_kinase_cat_dom"/>
</dbReference>
<feature type="domain" description="DAGKc" evidence="1">
    <location>
        <begin position="9"/>
        <end position="147"/>
    </location>
</feature>
<comment type="caution">
    <text evidence="2">The sequence shown here is derived from an EMBL/GenBank/DDBJ whole genome shotgun (WGS) entry which is preliminary data.</text>
</comment>
<accession>A0A1F7X0T8</accession>
<dbReference type="GO" id="GO:0016301">
    <property type="term" value="F:kinase activity"/>
    <property type="evidence" value="ECO:0007669"/>
    <property type="project" value="InterPro"/>
</dbReference>
<evidence type="ECO:0000259" key="1">
    <source>
        <dbReference type="PROSITE" id="PS50146"/>
    </source>
</evidence>
<evidence type="ECO:0000313" key="2">
    <source>
        <dbReference type="EMBL" id="OGM08581.1"/>
    </source>
</evidence>
<dbReference type="InterPro" id="IPR016064">
    <property type="entry name" value="NAD/diacylglycerol_kinase_sf"/>
</dbReference>